<dbReference type="GO" id="GO:0016149">
    <property type="term" value="F:translation release factor activity, codon specific"/>
    <property type="evidence" value="ECO:0007669"/>
    <property type="project" value="UniProtKB-UniRule"/>
</dbReference>
<evidence type="ECO:0000313" key="11">
    <source>
        <dbReference type="Proteomes" id="UP000177407"/>
    </source>
</evidence>
<dbReference type="GO" id="GO:0005737">
    <property type="term" value="C:cytoplasm"/>
    <property type="evidence" value="ECO:0007669"/>
    <property type="project" value="UniProtKB-SubCell"/>
</dbReference>
<dbReference type="Gene3D" id="3.30.160.20">
    <property type="match status" value="1"/>
</dbReference>
<comment type="PTM">
    <text evidence="5">Methylated by PrmC. Methylation increases the termination efficiency of RF1.</text>
</comment>
<sequence length="360" mass="40894">MSQEMEKVEKRFDELEKELSSPEVASDTEKLKKISQEYSEIKSAVLKIKKLKEVEKGIVEAEEIIKQAEDAELVAVAREEEDKLKKERTILLEEIKIELTPKDPLDKRNIIVEIRAGAGGDEAALFAGSLFRMYSRFAERRGWQARLISSNKTDLGGFKEIIFSIIGKNAWGNLKYESGVHRIQRIPETEKNGRVHTSTASVAIMPEAEEVDIKIEPKDLRVDTFLSGGHGGQSVQTTYSAVRITHLPSGLVVSCQDERSQVQNREKAMQVLRTRLFAMEEEKRLSKEIANRRAQIGGAMRAEKIRTYNFPQDRVTDHRIKESWHSLVNIMDGELDDIVDKIREKISSGEVLEGDDENDD</sequence>
<evidence type="ECO:0000256" key="7">
    <source>
        <dbReference type="SAM" id="Coils"/>
    </source>
</evidence>
<dbReference type="InterPro" id="IPR045853">
    <property type="entry name" value="Pep_chain_release_fac_I_sf"/>
</dbReference>
<dbReference type="Proteomes" id="UP000177407">
    <property type="component" value="Unassembled WGS sequence"/>
</dbReference>
<gene>
    <name evidence="5" type="primary">prfA</name>
    <name evidence="10" type="ORF">A2257_01570</name>
</gene>
<dbReference type="EMBL" id="MFGA01000016">
    <property type="protein sequence ID" value="OGF21094.1"/>
    <property type="molecule type" value="Genomic_DNA"/>
</dbReference>
<evidence type="ECO:0000256" key="1">
    <source>
        <dbReference type="ARBA" id="ARBA00002986"/>
    </source>
</evidence>
<evidence type="ECO:0000256" key="6">
    <source>
        <dbReference type="NCBIfam" id="TIGR00019"/>
    </source>
</evidence>
<dbReference type="InterPro" id="IPR050057">
    <property type="entry name" value="Prokaryotic/Mito_RF"/>
</dbReference>
<evidence type="ECO:0000256" key="4">
    <source>
        <dbReference type="ARBA" id="ARBA00022917"/>
    </source>
</evidence>
<dbReference type="AlphaFoldDB" id="A0A1F5S332"/>
<evidence type="ECO:0000256" key="2">
    <source>
        <dbReference type="ARBA" id="ARBA00010835"/>
    </source>
</evidence>
<dbReference type="Gene3D" id="6.10.140.1950">
    <property type="match status" value="1"/>
</dbReference>
<comment type="similarity">
    <text evidence="2 5">Belongs to the prokaryotic/mitochondrial release factor family.</text>
</comment>
<dbReference type="Gene3D" id="3.30.70.1660">
    <property type="match status" value="1"/>
</dbReference>
<dbReference type="NCBIfam" id="NF001859">
    <property type="entry name" value="PRK00591.1"/>
    <property type="match status" value="1"/>
</dbReference>
<dbReference type="PANTHER" id="PTHR43804">
    <property type="entry name" value="LD18447P"/>
    <property type="match status" value="1"/>
</dbReference>
<dbReference type="InterPro" id="IPR000352">
    <property type="entry name" value="Pep_chain_release_fac_I"/>
</dbReference>
<dbReference type="SUPFAM" id="SSF75620">
    <property type="entry name" value="Release factor"/>
    <property type="match status" value="1"/>
</dbReference>
<keyword evidence="5" id="KW-0963">Cytoplasm</keyword>
<comment type="subcellular location">
    <subcellularLocation>
        <location evidence="5">Cytoplasm</location>
    </subcellularLocation>
</comment>
<dbReference type="FunFam" id="3.30.160.20:FF:000004">
    <property type="entry name" value="Peptide chain release factor 1"/>
    <property type="match status" value="1"/>
</dbReference>
<comment type="caution">
    <text evidence="10">The sequence shown here is derived from an EMBL/GenBank/DDBJ whole genome shotgun (WGS) entry which is preliminary data.</text>
</comment>
<accession>A0A1F5S332</accession>
<evidence type="ECO:0000256" key="8">
    <source>
        <dbReference type="SAM" id="MobiDB-lite"/>
    </source>
</evidence>
<dbReference type="Pfam" id="PF03462">
    <property type="entry name" value="PCRF"/>
    <property type="match status" value="1"/>
</dbReference>
<evidence type="ECO:0000256" key="3">
    <source>
        <dbReference type="ARBA" id="ARBA00022481"/>
    </source>
</evidence>
<protein>
    <recommendedName>
        <fullName evidence="5 6">Peptide chain release factor 1</fullName>
        <shortName evidence="5">RF-1</shortName>
    </recommendedName>
</protein>
<dbReference type="InterPro" id="IPR005139">
    <property type="entry name" value="PCRF"/>
</dbReference>
<dbReference type="PANTHER" id="PTHR43804:SF7">
    <property type="entry name" value="LD18447P"/>
    <property type="match status" value="1"/>
</dbReference>
<feature type="coiled-coil region" evidence="7">
    <location>
        <begin position="51"/>
        <end position="94"/>
    </location>
</feature>
<proteinExistence type="inferred from homology"/>
<dbReference type="FunFam" id="3.30.70.1660:FF:000002">
    <property type="entry name" value="Peptide chain release factor 1"/>
    <property type="match status" value="1"/>
</dbReference>
<evidence type="ECO:0000313" key="10">
    <source>
        <dbReference type="EMBL" id="OGF21094.1"/>
    </source>
</evidence>
<dbReference type="NCBIfam" id="TIGR00019">
    <property type="entry name" value="prfA"/>
    <property type="match status" value="1"/>
</dbReference>
<evidence type="ECO:0000256" key="5">
    <source>
        <dbReference type="HAMAP-Rule" id="MF_00093"/>
    </source>
</evidence>
<feature type="modified residue" description="N5-methylglutamine" evidence="5">
    <location>
        <position position="233"/>
    </location>
</feature>
<feature type="domain" description="Peptide chain release factor" evidence="9">
    <location>
        <begin position="63"/>
        <end position="177"/>
    </location>
</feature>
<keyword evidence="7" id="KW-0175">Coiled coil</keyword>
<dbReference type="InterPro" id="IPR004373">
    <property type="entry name" value="RF-1"/>
</dbReference>
<organism evidence="10 11">
    <name type="scientific">Candidatus Falkowbacteria bacterium RIFOXYA2_FULL_38_12</name>
    <dbReference type="NCBI Taxonomy" id="1797993"/>
    <lineage>
        <taxon>Bacteria</taxon>
        <taxon>Candidatus Falkowiibacteriota</taxon>
    </lineage>
</organism>
<dbReference type="Pfam" id="PF00472">
    <property type="entry name" value="RF-1"/>
    <property type="match status" value="1"/>
</dbReference>
<dbReference type="HAMAP" id="MF_00093">
    <property type="entry name" value="Rel_fac_1"/>
    <property type="match status" value="1"/>
</dbReference>
<keyword evidence="4 5" id="KW-0648">Protein biosynthesis</keyword>
<feature type="region of interest" description="Disordered" evidence="8">
    <location>
        <begin position="1"/>
        <end position="28"/>
    </location>
</feature>
<dbReference type="SMART" id="SM00937">
    <property type="entry name" value="PCRF"/>
    <property type="match status" value="1"/>
</dbReference>
<keyword evidence="3 5" id="KW-0488">Methylation</keyword>
<name>A0A1F5S332_9BACT</name>
<reference evidence="10 11" key="1">
    <citation type="journal article" date="2016" name="Nat. Commun.">
        <title>Thousands of microbial genomes shed light on interconnected biogeochemical processes in an aquifer system.</title>
        <authorList>
            <person name="Anantharaman K."/>
            <person name="Brown C.T."/>
            <person name="Hug L.A."/>
            <person name="Sharon I."/>
            <person name="Castelle C.J."/>
            <person name="Probst A.J."/>
            <person name="Thomas B.C."/>
            <person name="Singh A."/>
            <person name="Wilkins M.J."/>
            <person name="Karaoz U."/>
            <person name="Brodie E.L."/>
            <person name="Williams K.H."/>
            <person name="Hubbard S.S."/>
            <person name="Banfield J.F."/>
        </authorList>
    </citation>
    <scope>NUCLEOTIDE SEQUENCE [LARGE SCALE GENOMIC DNA]</scope>
</reference>
<evidence type="ECO:0000259" key="9">
    <source>
        <dbReference type="SMART" id="SM00937"/>
    </source>
</evidence>
<feature type="compositionally biased region" description="Basic and acidic residues" evidence="8">
    <location>
        <begin position="1"/>
        <end position="20"/>
    </location>
</feature>
<comment type="function">
    <text evidence="1 5">Peptide chain release factor 1 directs the termination of translation in response to the peptide chain termination codons UAG and UAA.</text>
</comment>